<dbReference type="PRINTS" id="PR00207">
    <property type="entry name" value="FLAGELLIN"/>
</dbReference>
<dbReference type="SUPFAM" id="SSF64518">
    <property type="entry name" value="Phase 1 flagellin"/>
    <property type="match status" value="1"/>
</dbReference>
<dbReference type="InterPro" id="IPR001492">
    <property type="entry name" value="Flagellin"/>
</dbReference>
<dbReference type="HOGENOM" id="CLU_359606_0_0_1"/>
<feature type="domain" description="Flagellin C-terminal" evidence="5">
    <location>
        <begin position="382"/>
        <end position="452"/>
    </location>
</feature>
<evidence type="ECO:0000259" key="5">
    <source>
        <dbReference type="Pfam" id="PF00700"/>
    </source>
</evidence>
<dbReference type="Gene3D" id="2.170.280.10">
    <property type="entry name" value="f41 fragment of flagellin, middle domain"/>
    <property type="match status" value="1"/>
</dbReference>
<evidence type="ECO:0000313" key="6">
    <source>
        <dbReference type="EMBL" id="EEC70278.1"/>
    </source>
</evidence>
<dbReference type="Pfam" id="PF01041">
    <property type="entry name" value="DegT_DnrJ_EryC1"/>
    <property type="match status" value="1"/>
</dbReference>
<dbReference type="InterPro" id="IPR046358">
    <property type="entry name" value="Flagellin_C"/>
</dbReference>
<sequence length="779" mass="81396">MASTINTNISSLTAQRNLSLSQSSLNTSIQRLSSGLRINSAKDDAAGLAISERFTSQIRGMNQAARNANDGISLSQVAESALAGAGNILQRVRELSVQSANATNSAGDRKAIQAEVGQLLSELDRIAGTTEFNGQKLLDGSFGSATFQLTASASGAATTGASAGSAGAAAGTVVIAGLQTKTVNVAASGTAADIASAVNAVADSTGVTASARNVSELKFSGTGSFSLAVKGENSTASNVTFNVTANSSAAGLAEAVKAFNDVSSQTGITAKLNSDNTGLILTNESGKDINIANGASSAAGITLASQDATQTLSTGDLTFTTATAAGTGTTVASRGTVEYNSDKGYTVSGTGDTMTTTTATTSSMKSVSTIDVSTVDGSTRALKIIDAALSAVNGQRASFGALQSRFETAIANLNTSSENMSASRSRIQDADFASETANLSRAQILQQAGTAMGLPMSERQQETPVYVTQPYLPPLEEFLPYLRGIWDRKILTNNGPCHQELEFKLQEYLGLQHISLFANGTIALVTALQALRITGEVITTPYSFVATAHSLLWNGIKPVFVDIDPQTLNLDPAKIEAAITPQTTAILPVHCYGHPCDVAAIQNIADNYGLKVIYDAAHAFGVRDTEGSILRHGDLSVLSFHATKLQHIDKVIARRADIHARYRRLLAGINGIAFIQSDAHRHNHAYFPILVGEDYPISRDALYEHLKLHGIHGRRYFHPPISSFPMYKALPSANAQNLPNAHRASASILCLPMFPALADDTVEMIAALIRDIGSGAAAA</sequence>
<dbReference type="Pfam" id="PF00700">
    <property type="entry name" value="Flagellin_C"/>
    <property type="match status" value="1"/>
</dbReference>
<organism evidence="6 7">
    <name type="scientific">Oryza sativa subsp. indica</name>
    <name type="common">Rice</name>
    <dbReference type="NCBI Taxonomy" id="39946"/>
    <lineage>
        <taxon>Eukaryota</taxon>
        <taxon>Viridiplantae</taxon>
        <taxon>Streptophyta</taxon>
        <taxon>Embryophyta</taxon>
        <taxon>Tracheophyta</taxon>
        <taxon>Spermatophyta</taxon>
        <taxon>Magnoliopsida</taxon>
        <taxon>Liliopsida</taxon>
        <taxon>Poales</taxon>
        <taxon>Poaceae</taxon>
        <taxon>BOP clade</taxon>
        <taxon>Oryzoideae</taxon>
        <taxon>Oryzeae</taxon>
        <taxon>Oryzinae</taxon>
        <taxon>Oryza</taxon>
        <taxon>Oryza sativa</taxon>
    </lineage>
</organism>
<dbReference type="Pfam" id="PF00669">
    <property type="entry name" value="Flagellin_N"/>
    <property type="match status" value="1"/>
</dbReference>
<evidence type="ECO:0000256" key="1">
    <source>
        <dbReference type="ARBA" id="ARBA00004365"/>
    </source>
</evidence>
<dbReference type="Pfam" id="PF07196">
    <property type="entry name" value="Flagellin_IN"/>
    <property type="match status" value="1"/>
</dbReference>
<keyword evidence="7" id="KW-1185">Reference proteome</keyword>
<dbReference type="Gene3D" id="6.10.10.10">
    <property type="entry name" value="Flagellar export chaperone, C-terminal domain"/>
    <property type="match status" value="1"/>
</dbReference>
<dbReference type="PANTHER" id="PTHR42792:SF2">
    <property type="entry name" value="FLAGELLIN"/>
    <property type="match status" value="1"/>
</dbReference>
<dbReference type="InterPro" id="IPR042187">
    <property type="entry name" value="Flagellin_C_sub2"/>
</dbReference>
<evidence type="ECO:0000259" key="4">
    <source>
        <dbReference type="Pfam" id="PF00669"/>
    </source>
</evidence>
<dbReference type="Gene3D" id="2.30.220.10">
    <property type="entry name" value="f41 fragment of flagellin, C-terminal domain"/>
    <property type="match status" value="1"/>
</dbReference>
<dbReference type="PANTHER" id="PTHR42792">
    <property type="entry name" value="FLAGELLIN"/>
    <property type="match status" value="1"/>
</dbReference>
<keyword evidence="3" id="KW-0975">Bacterial flagellum</keyword>
<name>B8ABE3_ORYSI</name>
<accession>B8ABE3</accession>
<dbReference type="Proteomes" id="UP000007015">
    <property type="component" value="Chromosome 1"/>
</dbReference>
<dbReference type="EMBL" id="CM000126">
    <property type="protein sequence ID" value="EEC70278.1"/>
    <property type="molecule type" value="Genomic_DNA"/>
</dbReference>
<feature type="domain" description="Flagellin N-terminal" evidence="4">
    <location>
        <begin position="5"/>
        <end position="141"/>
    </location>
</feature>
<dbReference type="Gramene" id="BGIOSGA003107-TA">
    <property type="protein sequence ID" value="BGIOSGA003107-PA"/>
    <property type="gene ID" value="BGIOSGA003107"/>
</dbReference>
<comment type="subcellular location">
    <subcellularLocation>
        <location evidence="1">Bacterial flagellum</location>
    </subcellularLocation>
</comment>
<evidence type="ECO:0008006" key="8">
    <source>
        <dbReference type="Google" id="ProtNLM"/>
    </source>
</evidence>
<dbReference type="InterPro" id="IPR015421">
    <property type="entry name" value="PyrdxlP-dep_Trfase_major"/>
</dbReference>
<dbReference type="InterPro" id="IPR015424">
    <property type="entry name" value="PyrdxlP-dep_Trfase"/>
</dbReference>
<dbReference type="CDD" id="cd00616">
    <property type="entry name" value="AHBA_syn"/>
    <property type="match status" value="1"/>
</dbReference>
<dbReference type="Gene3D" id="1.20.1330.10">
    <property type="entry name" value="f41 fragment of flagellin, N-terminal domain"/>
    <property type="match status" value="1"/>
</dbReference>
<dbReference type="Gene3D" id="3.40.640.10">
    <property type="entry name" value="Type I PLP-dependent aspartate aminotransferase-like (Major domain)"/>
    <property type="match status" value="1"/>
</dbReference>
<keyword evidence="2" id="KW-0964">Secreted</keyword>
<dbReference type="SUPFAM" id="SSF53383">
    <property type="entry name" value="PLP-dependent transferases"/>
    <property type="match status" value="1"/>
</dbReference>
<dbReference type="InterPro" id="IPR015422">
    <property type="entry name" value="PyrdxlP-dep_Trfase_small"/>
</dbReference>
<evidence type="ECO:0000313" key="7">
    <source>
        <dbReference type="Proteomes" id="UP000007015"/>
    </source>
</evidence>
<dbReference type="GO" id="GO:0005198">
    <property type="term" value="F:structural molecule activity"/>
    <property type="evidence" value="ECO:0007669"/>
    <property type="project" value="InterPro"/>
</dbReference>
<gene>
    <name evidence="6" type="ORF">OsI_01098</name>
</gene>
<dbReference type="STRING" id="39946.B8ABE3"/>
<evidence type="ECO:0000256" key="3">
    <source>
        <dbReference type="ARBA" id="ARBA00023143"/>
    </source>
</evidence>
<dbReference type="AlphaFoldDB" id="B8ABE3"/>
<dbReference type="InterPro" id="IPR010810">
    <property type="entry name" value="Flagellin_hook_IN_motif"/>
</dbReference>
<protein>
    <recommendedName>
        <fullName evidence="8">Flagellin</fullName>
    </recommendedName>
</protein>
<dbReference type="InterPro" id="IPR001029">
    <property type="entry name" value="Flagellin_N"/>
</dbReference>
<evidence type="ECO:0000256" key="2">
    <source>
        <dbReference type="ARBA" id="ARBA00022525"/>
    </source>
</evidence>
<dbReference type="InterPro" id="IPR000653">
    <property type="entry name" value="DegT/StrS_aminotransferase"/>
</dbReference>
<proteinExistence type="predicted"/>
<reference evidence="6 7" key="1">
    <citation type="journal article" date="2005" name="PLoS Biol.">
        <title>The genomes of Oryza sativa: a history of duplications.</title>
        <authorList>
            <person name="Yu J."/>
            <person name="Wang J."/>
            <person name="Lin W."/>
            <person name="Li S."/>
            <person name="Li H."/>
            <person name="Zhou J."/>
            <person name="Ni P."/>
            <person name="Dong W."/>
            <person name="Hu S."/>
            <person name="Zeng C."/>
            <person name="Zhang J."/>
            <person name="Zhang Y."/>
            <person name="Li R."/>
            <person name="Xu Z."/>
            <person name="Li S."/>
            <person name="Li X."/>
            <person name="Zheng H."/>
            <person name="Cong L."/>
            <person name="Lin L."/>
            <person name="Yin J."/>
            <person name="Geng J."/>
            <person name="Li G."/>
            <person name="Shi J."/>
            <person name="Liu J."/>
            <person name="Lv H."/>
            <person name="Li J."/>
            <person name="Wang J."/>
            <person name="Deng Y."/>
            <person name="Ran L."/>
            <person name="Shi X."/>
            <person name="Wang X."/>
            <person name="Wu Q."/>
            <person name="Li C."/>
            <person name="Ren X."/>
            <person name="Wang J."/>
            <person name="Wang X."/>
            <person name="Li D."/>
            <person name="Liu D."/>
            <person name="Zhang X."/>
            <person name="Ji Z."/>
            <person name="Zhao W."/>
            <person name="Sun Y."/>
            <person name="Zhang Z."/>
            <person name="Bao J."/>
            <person name="Han Y."/>
            <person name="Dong L."/>
            <person name="Ji J."/>
            <person name="Chen P."/>
            <person name="Wu S."/>
            <person name="Liu J."/>
            <person name="Xiao Y."/>
            <person name="Bu D."/>
            <person name="Tan J."/>
            <person name="Yang L."/>
            <person name="Ye C."/>
            <person name="Zhang J."/>
            <person name="Xu J."/>
            <person name="Zhou Y."/>
            <person name="Yu Y."/>
            <person name="Zhang B."/>
            <person name="Zhuang S."/>
            <person name="Wei H."/>
            <person name="Liu B."/>
            <person name="Lei M."/>
            <person name="Yu H."/>
            <person name="Li Y."/>
            <person name="Xu H."/>
            <person name="Wei S."/>
            <person name="He X."/>
            <person name="Fang L."/>
            <person name="Zhang Z."/>
            <person name="Zhang Y."/>
            <person name="Huang X."/>
            <person name="Su Z."/>
            <person name="Tong W."/>
            <person name="Li J."/>
            <person name="Tong Z."/>
            <person name="Li S."/>
            <person name="Ye J."/>
            <person name="Wang L."/>
            <person name="Fang L."/>
            <person name="Lei T."/>
            <person name="Chen C."/>
            <person name="Chen H."/>
            <person name="Xu Z."/>
            <person name="Li H."/>
            <person name="Huang H."/>
            <person name="Zhang F."/>
            <person name="Xu H."/>
            <person name="Li N."/>
            <person name="Zhao C."/>
            <person name="Li S."/>
            <person name="Dong L."/>
            <person name="Huang Y."/>
            <person name="Li L."/>
            <person name="Xi Y."/>
            <person name="Qi Q."/>
            <person name="Li W."/>
            <person name="Zhang B."/>
            <person name="Hu W."/>
            <person name="Zhang Y."/>
            <person name="Tian X."/>
            <person name="Jiao Y."/>
            <person name="Liang X."/>
            <person name="Jin J."/>
            <person name="Gao L."/>
            <person name="Zheng W."/>
            <person name="Hao B."/>
            <person name="Liu S."/>
            <person name="Wang W."/>
            <person name="Yuan L."/>
            <person name="Cao M."/>
            <person name="McDermott J."/>
            <person name="Samudrala R."/>
            <person name="Wang J."/>
            <person name="Wong G.K."/>
            <person name="Yang H."/>
        </authorList>
    </citation>
    <scope>NUCLEOTIDE SEQUENCE [LARGE SCALE GENOMIC DNA]</scope>
    <source>
        <strain evidence="7">cv. 93-11</strain>
    </source>
</reference>
<dbReference type="Gene3D" id="3.90.1150.10">
    <property type="entry name" value="Aspartate Aminotransferase, domain 1"/>
    <property type="match status" value="1"/>
</dbReference>